<name>A0ABQ5GF65_9ASTR</name>
<evidence type="ECO:0000256" key="7">
    <source>
        <dbReference type="ARBA" id="ARBA00023136"/>
    </source>
</evidence>
<gene>
    <name evidence="11" type="ORF">Tco_1041081</name>
</gene>
<dbReference type="InterPro" id="IPR001611">
    <property type="entry name" value="Leu-rich_rpt"/>
</dbReference>
<protein>
    <submittedName>
        <fullName evidence="11">Leucine-rich repeat-containing protein</fullName>
    </submittedName>
</protein>
<evidence type="ECO:0000313" key="12">
    <source>
        <dbReference type="Proteomes" id="UP001151760"/>
    </source>
</evidence>
<dbReference type="Gene3D" id="3.80.10.10">
    <property type="entry name" value="Ribonuclease Inhibitor"/>
    <property type="match status" value="1"/>
</dbReference>
<sequence>MSNSKLFNSVILSCFFISFASCTSPTTRKCSAQQARALLLFKESLFSINDTSSRRICEDSFPPDPKLMNWNINSDCCNWGGVTCENSTGDIIYLHLRCGMLQGTIHANSTLFSLQSLEELDLSKNNFTGQIPSEISHLTKLSFLDLSYNSGIDLPPYILNNLLLNSTLLTYLWLAEVNLGFVLPTYLNISSSLKSLDLTSTGLQGKVPDNIFNLKYLEELILPGNSNLTGPMPIVNTSTSINLRWLDLSFTNLSGRDSFSIGISSLAIPEFSQIVVDGIPTGIHGQP</sequence>
<dbReference type="EMBL" id="BQNB010018435">
    <property type="protein sequence ID" value="GJT74356.1"/>
    <property type="molecule type" value="Genomic_DNA"/>
</dbReference>
<feature type="domain" description="Leucine-rich repeat-containing N-terminal plant-type" evidence="10">
    <location>
        <begin position="32"/>
        <end position="46"/>
    </location>
</feature>
<proteinExistence type="predicted"/>
<dbReference type="Pfam" id="PF00560">
    <property type="entry name" value="LRR_1"/>
    <property type="match status" value="2"/>
</dbReference>
<dbReference type="InterPro" id="IPR032675">
    <property type="entry name" value="LRR_dom_sf"/>
</dbReference>
<evidence type="ECO:0000313" key="11">
    <source>
        <dbReference type="EMBL" id="GJT74356.1"/>
    </source>
</evidence>
<comment type="subcellular location">
    <subcellularLocation>
        <location evidence="1">Membrane</location>
        <topology evidence="1">Single-pass type I membrane protein</topology>
    </subcellularLocation>
</comment>
<evidence type="ECO:0000256" key="9">
    <source>
        <dbReference type="SAM" id="SignalP"/>
    </source>
</evidence>
<accession>A0ABQ5GF65</accession>
<reference evidence="11" key="2">
    <citation type="submission" date="2022-01" db="EMBL/GenBank/DDBJ databases">
        <authorList>
            <person name="Yamashiro T."/>
            <person name="Shiraishi A."/>
            <person name="Satake H."/>
            <person name="Nakayama K."/>
        </authorList>
    </citation>
    <scope>NUCLEOTIDE SEQUENCE</scope>
</reference>
<dbReference type="Pfam" id="PF08263">
    <property type="entry name" value="LRRNT_2"/>
    <property type="match status" value="2"/>
</dbReference>
<comment type="caution">
    <text evidence="11">The sequence shown here is derived from an EMBL/GenBank/DDBJ whole genome shotgun (WGS) entry which is preliminary data.</text>
</comment>
<evidence type="ECO:0000256" key="8">
    <source>
        <dbReference type="ARBA" id="ARBA00023180"/>
    </source>
</evidence>
<dbReference type="PROSITE" id="PS51257">
    <property type="entry name" value="PROKAR_LIPOPROTEIN"/>
    <property type="match status" value="1"/>
</dbReference>
<keyword evidence="7" id="KW-0472">Membrane</keyword>
<keyword evidence="6" id="KW-1133">Transmembrane helix</keyword>
<dbReference type="Pfam" id="PF13855">
    <property type="entry name" value="LRR_8"/>
    <property type="match status" value="1"/>
</dbReference>
<evidence type="ECO:0000256" key="1">
    <source>
        <dbReference type="ARBA" id="ARBA00004479"/>
    </source>
</evidence>
<evidence type="ECO:0000256" key="4">
    <source>
        <dbReference type="ARBA" id="ARBA00022729"/>
    </source>
</evidence>
<dbReference type="Proteomes" id="UP001151760">
    <property type="component" value="Unassembled WGS sequence"/>
</dbReference>
<dbReference type="PANTHER" id="PTHR48061">
    <property type="entry name" value="LEUCINE-RICH REPEAT RECEPTOR PROTEIN KINASE EMS1-LIKE-RELATED"/>
    <property type="match status" value="1"/>
</dbReference>
<evidence type="ECO:0000256" key="6">
    <source>
        <dbReference type="ARBA" id="ARBA00022989"/>
    </source>
</evidence>
<dbReference type="PANTHER" id="PTHR48061:SF2">
    <property type="entry name" value="RECEPTOR LIKE PROTEIN 30-LIKE"/>
    <property type="match status" value="1"/>
</dbReference>
<evidence type="ECO:0000256" key="3">
    <source>
        <dbReference type="ARBA" id="ARBA00022692"/>
    </source>
</evidence>
<keyword evidence="2" id="KW-0433">Leucine-rich repeat</keyword>
<keyword evidence="5" id="KW-0677">Repeat</keyword>
<keyword evidence="8" id="KW-0325">Glycoprotein</keyword>
<evidence type="ECO:0000256" key="5">
    <source>
        <dbReference type="ARBA" id="ARBA00022737"/>
    </source>
</evidence>
<keyword evidence="3" id="KW-0812">Transmembrane</keyword>
<organism evidence="11 12">
    <name type="scientific">Tanacetum coccineum</name>
    <dbReference type="NCBI Taxonomy" id="301880"/>
    <lineage>
        <taxon>Eukaryota</taxon>
        <taxon>Viridiplantae</taxon>
        <taxon>Streptophyta</taxon>
        <taxon>Embryophyta</taxon>
        <taxon>Tracheophyta</taxon>
        <taxon>Spermatophyta</taxon>
        <taxon>Magnoliopsida</taxon>
        <taxon>eudicotyledons</taxon>
        <taxon>Gunneridae</taxon>
        <taxon>Pentapetalae</taxon>
        <taxon>asterids</taxon>
        <taxon>campanulids</taxon>
        <taxon>Asterales</taxon>
        <taxon>Asteraceae</taxon>
        <taxon>Asteroideae</taxon>
        <taxon>Anthemideae</taxon>
        <taxon>Anthemidinae</taxon>
        <taxon>Tanacetum</taxon>
    </lineage>
</organism>
<feature type="chain" id="PRO_5047243702" evidence="9">
    <location>
        <begin position="23"/>
        <end position="287"/>
    </location>
</feature>
<dbReference type="InterPro" id="IPR013210">
    <property type="entry name" value="LRR_N_plant-typ"/>
</dbReference>
<keyword evidence="12" id="KW-1185">Reference proteome</keyword>
<keyword evidence="4 9" id="KW-0732">Signal</keyword>
<feature type="domain" description="Leucine-rich repeat-containing N-terminal plant-type" evidence="10">
    <location>
        <begin position="60"/>
        <end position="84"/>
    </location>
</feature>
<feature type="signal peptide" evidence="9">
    <location>
        <begin position="1"/>
        <end position="22"/>
    </location>
</feature>
<dbReference type="SUPFAM" id="SSF52058">
    <property type="entry name" value="L domain-like"/>
    <property type="match status" value="1"/>
</dbReference>
<reference evidence="11" key="1">
    <citation type="journal article" date="2022" name="Int. J. Mol. Sci.">
        <title>Draft Genome of Tanacetum Coccineum: Genomic Comparison of Closely Related Tanacetum-Family Plants.</title>
        <authorList>
            <person name="Yamashiro T."/>
            <person name="Shiraishi A."/>
            <person name="Nakayama K."/>
            <person name="Satake H."/>
        </authorList>
    </citation>
    <scope>NUCLEOTIDE SEQUENCE</scope>
</reference>
<evidence type="ECO:0000259" key="10">
    <source>
        <dbReference type="Pfam" id="PF08263"/>
    </source>
</evidence>
<evidence type="ECO:0000256" key="2">
    <source>
        <dbReference type="ARBA" id="ARBA00022614"/>
    </source>
</evidence>
<dbReference type="InterPro" id="IPR046956">
    <property type="entry name" value="RLP23-like"/>
</dbReference>